<comment type="caution">
    <text evidence="4">The sequence shown here is derived from an EMBL/GenBank/DDBJ whole genome shotgun (WGS) entry which is preliminary data.</text>
</comment>
<evidence type="ECO:0000313" key="4">
    <source>
        <dbReference type="EMBL" id="GAA4781109.1"/>
    </source>
</evidence>
<feature type="domain" description="HTH tetR-type" evidence="3">
    <location>
        <begin position="25"/>
        <end position="85"/>
    </location>
</feature>
<gene>
    <name evidence="4" type="ORF">GCM10023351_27710</name>
</gene>
<dbReference type="Proteomes" id="UP001501645">
    <property type="component" value="Unassembled WGS sequence"/>
</dbReference>
<evidence type="ECO:0000259" key="3">
    <source>
        <dbReference type="PROSITE" id="PS50977"/>
    </source>
</evidence>
<organism evidence="4 5">
    <name type="scientific">Microbacterium gilvum</name>
    <dbReference type="NCBI Taxonomy" id="1336204"/>
    <lineage>
        <taxon>Bacteria</taxon>
        <taxon>Bacillati</taxon>
        <taxon>Actinomycetota</taxon>
        <taxon>Actinomycetes</taxon>
        <taxon>Micrococcales</taxon>
        <taxon>Microbacteriaceae</taxon>
        <taxon>Microbacterium</taxon>
    </lineage>
</organism>
<reference evidence="5" key="1">
    <citation type="journal article" date="2019" name="Int. J. Syst. Evol. Microbiol.">
        <title>The Global Catalogue of Microorganisms (GCM) 10K type strain sequencing project: providing services to taxonomists for standard genome sequencing and annotation.</title>
        <authorList>
            <consortium name="The Broad Institute Genomics Platform"/>
            <consortium name="The Broad Institute Genome Sequencing Center for Infectious Disease"/>
            <person name="Wu L."/>
            <person name="Ma J."/>
        </authorList>
    </citation>
    <scope>NUCLEOTIDE SEQUENCE [LARGE SCALE GENOMIC DNA]</scope>
    <source>
        <strain evidence="5">JCM 18537</strain>
    </source>
</reference>
<accession>A0ABP9AI65</accession>
<sequence length="221" mass="23827">MGGGEITGAEAQLDGVTAPKQKRSALAFSRVKQAALDLMCDPDTVDFRLADVSRAAGVSIGSIYARVQGKAELVRLVQREELERLNAELDAIGAEAEGHPSLEAAADAMVRGYVRALAERADLLRYLAWVSTGDAEIRRQGRASEQAARGVFVRVLREACDRAGIAVADDDLAWCFQLVNGVLAHSLSLNTLRADQPVELENRDGIAGRLSVTIIAFLRRD</sequence>
<dbReference type="InterPro" id="IPR009057">
    <property type="entry name" value="Homeodomain-like_sf"/>
</dbReference>
<evidence type="ECO:0000256" key="1">
    <source>
        <dbReference type="ARBA" id="ARBA00023125"/>
    </source>
</evidence>
<keyword evidence="1 2" id="KW-0238">DNA-binding</keyword>
<dbReference type="InterPro" id="IPR001647">
    <property type="entry name" value="HTH_TetR"/>
</dbReference>
<evidence type="ECO:0000313" key="5">
    <source>
        <dbReference type="Proteomes" id="UP001501645"/>
    </source>
</evidence>
<proteinExistence type="predicted"/>
<evidence type="ECO:0000256" key="2">
    <source>
        <dbReference type="PROSITE-ProRule" id="PRU00335"/>
    </source>
</evidence>
<keyword evidence="5" id="KW-1185">Reference proteome</keyword>
<dbReference type="PROSITE" id="PS50977">
    <property type="entry name" value="HTH_TETR_2"/>
    <property type="match status" value="1"/>
</dbReference>
<protein>
    <recommendedName>
        <fullName evidence="3">HTH tetR-type domain-containing protein</fullName>
    </recommendedName>
</protein>
<dbReference type="EMBL" id="BAABKO010000005">
    <property type="protein sequence ID" value="GAA4781109.1"/>
    <property type="molecule type" value="Genomic_DNA"/>
</dbReference>
<dbReference type="SUPFAM" id="SSF46689">
    <property type="entry name" value="Homeodomain-like"/>
    <property type="match status" value="1"/>
</dbReference>
<feature type="DNA-binding region" description="H-T-H motif" evidence="2">
    <location>
        <begin position="48"/>
        <end position="67"/>
    </location>
</feature>
<name>A0ABP9AI65_9MICO</name>
<dbReference type="Gene3D" id="1.10.357.10">
    <property type="entry name" value="Tetracycline Repressor, domain 2"/>
    <property type="match status" value="1"/>
</dbReference>
<dbReference type="RefSeq" id="WP_345440250.1">
    <property type="nucleotide sequence ID" value="NZ_BAABKO010000005.1"/>
</dbReference>